<keyword evidence="2" id="KW-1185">Reference proteome</keyword>
<accession>A0AAN7SDM3</accession>
<gene>
    <name evidence="1" type="ORF">RN001_009093</name>
</gene>
<dbReference type="AlphaFoldDB" id="A0AAN7SDM3"/>
<evidence type="ECO:0000313" key="1">
    <source>
        <dbReference type="EMBL" id="KAK4876587.1"/>
    </source>
</evidence>
<organism evidence="1 2">
    <name type="scientific">Aquatica leii</name>
    <dbReference type="NCBI Taxonomy" id="1421715"/>
    <lineage>
        <taxon>Eukaryota</taxon>
        <taxon>Metazoa</taxon>
        <taxon>Ecdysozoa</taxon>
        <taxon>Arthropoda</taxon>
        <taxon>Hexapoda</taxon>
        <taxon>Insecta</taxon>
        <taxon>Pterygota</taxon>
        <taxon>Neoptera</taxon>
        <taxon>Endopterygota</taxon>
        <taxon>Coleoptera</taxon>
        <taxon>Polyphaga</taxon>
        <taxon>Elateriformia</taxon>
        <taxon>Elateroidea</taxon>
        <taxon>Lampyridae</taxon>
        <taxon>Luciolinae</taxon>
        <taxon>Aquatica</taxon>
    </lineage>
</organism>
<evidence type="ECO:0000313" key="2">
    <source>
        <dbReference type="Proteomes" id="UP001353858"/>
    </source>
</evidence>
<proteinExistence type="predicted"/>
<dbReference type="EMBL" id="JARPUR010000004">
    <property type="protein sequence ID" value="KAK4876587.1"/>
    <property type="molecule type" value="Genomic_DNA"/>
</dbReference>
<reference evidence="2" key="1">
    <citation type="submission" date="2023-01" db="EMBL/GenBank/DDBJ databases">
        <title>Key to firefly adult light organ development and bioluminescence: homeobox transcription factors regulate luciferase expression and transportation to peroxisome.</title>
        <authorList>
            <person name="Fu X."/>
        </authorList>
    </citation>
    <scope>NUCLEOTIDE SEQUENCE [LARGE SCALE GENOMIC DNA]</scope>
</reference>
<protein>
    <submittedName>
        <fullName evidence="1">Uncharacterized protein</fullName>
    </submittedName>
</protein>
<sequence length="111" mass="12787">MPPNKQSKFENNYKWSKLDNNLTTDGENLFCQVCSKSVSSNDIGDHYIWTSVDETTDFRGQYIANFVVGKLSELEPGKAYLLASKEFPQTNHKTVANFFDDCLRKFFLMID</sequence>
<name>A0AAN7SDM3_9COLE</name>
<comment type="caution">
    <text evidence="1">The sequence shown here is derived from an EMBL/GenBank/DDBJ whole genome shotgun (WGS) entry which is preliminary data.</text>
</comment>
<dbReference type="Proteomes" id="UP001353858">
    <property type="component" value="Unassembled WGS sequence"/>
</dbReference>